<feature type="compositionally biased region" description="Low complexity" evidence="1">
    <location>
        <begin position="34"/>
        <end position="83"/>
    </location>
</feature>
<organism evidence="4 5">
    <name type="scientific">Bifidobacterium catulorum</name>
    <dbReference type="NCBI Taxonomy" id="1630173"/>
    <lineage>
        <taxon>Bacteria</taxon>
        <taxon>Bacillati</taxon>
        <taxon>Actinomycetota</taxon>
        <taxon>Actinomycetes</taxon>
        <taxon>Bifidobacteriales</taxon>
        <taxon>Bifidobacteriaceae</taxon>
        <taxon>Bifidobacterium</taxon>
    </lineage>
</organism>
<comment type="caution">
    <text evidence="4">The sequence shown here is derived from an EMBL/GenBank/DDBJ whole genome shotgun (WGS) entry which is preliminary data.</text>
</comment>
<dbReference type="EMBL" id="QFFN01000016">
    <property type="protein sequence ID" value="PWG59621.1"/>
    <property type="molecule type" value="Genomic_DNA"/>
</dbReference>
<dbReference type="RefSeq" id="WP_109137492.1">
    <property type="nucleotide sequence ID" value="NZ_QFFN01000016.1"/>
</dbReference>
<evidence type="ECO:0000256" key="1">
    <source>
        <dbReference type="SAM" id="MobiDB-lite"/>
    </source>
</evidence>
<dbReference type="GO" id="GO:0016020">
    <property type="term" value="C:membrane"/>
    <property type="evidence" value="ECO:0007669"/>
    <property type="project" value="InterPro"/>
</dbReference>
<feature type="domain" description="FMN-binding" evidence="3">
    <location>
        <begin position="92"/>
        <end position="169"/>
    </location>
</feature>
<feature type="region of interest" description="Disordered" evidence="1">
    <location>
        <begin position="34"/>
        <end position="86"/>
    </location>
</feature>
<evidence type="ECO:0000256" key="2">
    <source>
        <dbReference type="SAM" id="Phobius"/>
    </source>
</evidence>
<dbReference type="OrthoDB" id="8099475at2"/>
<keyword evidence="2" id="KW-1133">Transmembrane helix</keyword>
<feature type="transmembrane region" description="Helical" evidence="2">
    <location>
        <begin position="6"/>
        <end position="27"/>
    </location>
</feature>
<dbReference type="Proteomes" id="UP000245753">
    <property type="component" value="Unassembled WGS sequence"/>
</dbReference>
<dbReference type="Gene3D" id="3.90.1010.20">
    <property type="match status" value="1"/>
</dbReference>
<dbReference type="SMART" id="SM00900">
    <property type="entry name" value="FMN_bind"/>
    <property type="match status" value="1"/>
</dbReference>
<keyword evidence="2" id="KW-0472">Membrane</keyword>
<name>A0A2U2MRZ3_9BIFI</name>
<sequence>MNATITRAAVTVIAGLAIIGDAFLLFVKPHQTQGQSTASGTTLGASTSPGDSSESSPDTDSGSEGSNDSSGSGTTASTLADGTYTSVASPNEYGEVQLQVTVKDGKITAINAISYPNHTDRSQAISAQAIPELADRAISAQSSDIQFVSGATEPSTAFANSLQDAINQALNQR</sequence>
<keyword evidence="2" id="KW-0812">Transmembrane</keyword>
<keyword evidence="5" id="KW-1185">Reference proteome</keyword>
<proteinExistence type="predicted"/>
<evidence type="ECO:0000259" key="3">
    <source>
        <dbReference type="SMART" id="SM00900"/>
    </source>
</evidence>
<dbReference type="Pfam" id="PF04205">
    <property type="entry name" value="FMN_bind"/>
    <property type="match status" value="1"/>
</dbReference>
<accession>A0A2U2MRZ3</accession>
<protein>
    <submittedName>
        <fullName evidence="4">FMN-binding protein</fullName>
    </submittedName>
</protein>
<evidence type="ECO:0000313" key="5">
    <source>
        <dbReference type="Proteomes" id="UP000245753"/>
    </source>
</evidence>
<dbReference type="InterPro" id="IPR007329">
    <property type="entry name" value="FMN-bd"/>
</dbReference>
<evidence type="ECO:0000313" key="4">
    <source>
        <dbReference type="EMBL" id="PWG59621.1"/>
    </source>
</evidence>
<reference evidence="4 5" key="1">
    <citation type="journal article" date="2018" name="Int. J. Syst. Evol. Microbiol.">
        <title>Bifidobacterium catulorum sp. nov., a novel taxon from the faeces of the baby common marmoset (Callithrix jacchus).</title>
        <authorList>
            <person name="Modesto M."/>
            <person name="Michelini S."/>
            <person name="Oki K."/>
            <person name="Biavati B."/>
            <person name="Watanabe K."/>
            <person name="Mattarelli P."/>
        </authorList>
    </citation>
    <scope>NUCLEOTIDE SEQUENCE [LARGE SCALE GENOMIC DNA]</scope>
    <source>
        <strain evidence="4 5">MRM 8.19</strain>
    </source>
</reference>
<dbReference type="GO" id="GO:0010181">
    <property type="term" value="F:FMN binding"/>
    <property type="evidence" value="ECO:0007669"/>
    <property type="project" value="InterPro"/>
</dbReference>
<dbReference type="AlphaFoldDB" id="A0A2U2MRZ3"/>
<gene>
    <name evidence="4" type="ORF">DF200_06595</name>
</gene>